<dbReference type="GeneID" id="93886229"/>
<dbReference type="InterPro" id="IPR015422">
    <property type="entry name" value="PyrdxlP-dep_Trfase_small"/>
</dbReference>
<sequence>MTAAGEGTLPYGTARPLSHTRRWRRGVVQEVAPAGVLDLGPGYLEPALLPVGLVRDAYARALEEYGAAALGYGHDPGALPLRAELAARATVRGRSPCGPEHVVVTAGTSQALHLLATTLARPGDTVLVEGLGYDLGQRILGDCALRLRRVALDASGMVPEALRRALAGTARGGEGGTGRTAFVYLTPTHHNPTGATMPLERRLRLLEAAAEHGVLVVEDDAYGELGLTDGPPAPPPLAALAGHRGVVRLGSFSKTLGPGLRLGWLVTEPALAERIASHGLFRSGGSLNHITSLAVAGLLSDGGYDRHLEMLRAGLRARRDALLDALREAADLPVRISRPEGGFFLWLRCGTGLGEDELLARAERAGVRVTAGSRFGGTREPSVRLAYSFNPPPLLERAARRLTQAWSGGPPDRQIGGNP</sequence>
<evidence type="ECO:0000313" key="2">
    <source>
        <dbReference type="EMBL" id="ABD65948.1"/>
    </source>
</evidence>
<accession>Q06Z02</accession>
<dbReference type="InterPro" id="IPR015424">
    <property type="entry name" value="PyrdxlP-dep_Trfase"/>
</dbReference>
<name>Q06Z02_9ACTN</name>
<evidence type="ECO:0000259" key="1">
    <source>
        <dbReference type="Pfam" id="PF00155"/>
    </source>
</evidence>
<dbReference type="InterPro" id="IPR004839">
    <property type="entry name" value="Aminotransferase_I/II_large"/>
</dbReference>
<reference evidence="2" key="1">
    <citation type="journal article" date="2006" name="Microbiology">
        <title>The enduracidin biosynthetic gene cluster from Streptomyces fungicidicus.</title>
        <authorList>
            <person name="Yin X."/>
            <person name="Zabriskie T.M."/>
        </authorList>
    </citation>
    <scope>NUCLEOTIDE SEQUENCE</scope>
    <source>
        <strain evidence="2">ATCC 21013</strain>
    </source>
</reference>
<dbReference type="Gene3D" id="3.40.640.10">
    <property type="entry name" value="Type I PLP-dependent aspartate aminotransferase-like (Major domain)"/>
    <property type="match status" value="1"/>
</dbReference>
<reference evidence="3 4" key="2">
    <citation type="submission" date="2017-09" db="EMBL/GenBank/DDBJ databases">
        <authorList>
            <person name="Zhang H."/>
            <person name="Hu S."/>
            <person name="Xu J."/>
            <person name="He Z."/>
        </authorList>
    </citation>
    <scope>NUCLEOTIDE SEQUENCE [LARGE SCALE GENOMIC DNA]</scope>
    <source>
        <strain evidence="3 4">TXX3120</strain>
    </source>
</reference>
<dbReference type="Proteomes" id="UP000282170">
    <property type="component" value="Chromosome"/>
</dbReference>
<dbReference type="AlphaFoldDB" id="Q06Z02"/>
<dbReference type="EMBL" id="CP023407">
    <property type="protein sequence ID" value="AYL38477.1"/>
    <property type="molecule type" value="Genomic_DNA"/>
</dbReference>
<dbReference type="PANTHER" id="PTHR42858:SF1">
    <property type="entry name" value="LD15494P"/>
    <property type="match status" value="1"/>
</dbReference>
<evidence type="ECO:0000313" key="3">
    <source>
        <dbReference type="EMBL" id="AYL38477.1"/>
    </source>
</evidence>
<protein>
    <submittedName>
        <fullName evidence="3">Enduracididine biosynthesis enzyme MppQ</fullName>
    </submittedName>
    <submittedName>
        <fullName evidence="2">PLP-dependent aminotransferse</fullName>
    </submittedName>
</protein>
<keyword evidence="4" id="KW-1185">Reference proteome</keyword>
<dbReference type="Pfam" id="PF00155">
    <property type="entry name" value="Aminotran_1_2"/>
    <property type="match status" value="1"/>
</dbReference>
<gene>
    <name evidence="2" type="primary">endQ</name>
    <name evidence="3" type="synonym">mppQ</name>
    <name evidence="3" type="ORF">CNQ36_25585</name>
</gene>
<dbReference type="EMBL" id="DQ403252">
    <property type="protein sequence ID" value="ABD65948.1"/>
    <property type="molecule type" value="Genomic_DNA"/>
</dbReference>
<dbReference type="NCBIfam" id="TIGR04461">
    <property type="entry name" value="endura_MppQ"/>
    <property type="match status" value="1"/>
</dbReference>
<dbReference type="RefSeq" id="WP_121547700.1">
    <property type="nucleotide sequence ID" value="NZ_CP023407.1"/>
</dbReference>
<feature type="domain" description="Aminotransferase class I/classII large" evidence="1">
    <location>
        <begin position="66"/>
        <end position="402"/>
    </location>
</feature>
<dbReference type="PANTHER" id="PTHR42858">
    <property type="entry name" value="AMINOTRANSFERASE"/>
    <property type="match status" value="1"/>
</dbReference>
<dbReference type="KEGG" id="sfug:CNQ36_25585"/>
<dbReference type="InterPro" id="IPR015421">
    <property type="entry name" value="PyrdxlP-dep_Trfase_major"/>
</dbReference>
<dbReference type="GO" id="GO:0030170">
    <property type="term" value="F:pyridoxal phosphate binding"/>
    <property type="evidence" value="ECO:0007669"/>
    <property type="project" value="InterPro"/>
</dbReference>
<organism evidence="2">
    <name type="scientific">Streptomyces fungicidicus</name>
    <dbReference type="NCBI Taxonomy" id="68203"/>
    <lineage>
        <taxon>Bacteria</taxon>
        <taxon>Bacillati</taxon>
        <taxon>Actinomycetota</taxon>
        <taxon>Actinomycetes</taxon>
        <taxon>Kitasatosporales</taxon>
        <taxon>Streptomycetaceae</taxon>
        <taxon>Streptomyces</taxon>
    </lineage>
</organism>
<dbReference type="InterPro" id="IPR031021">
    <property type="entry name" value="Endura_MppQ"/>
</dbReference>
<dbReference type="SUPFAM" id="SSF53383">
    <property type="entry name" value="PLP-dependent transferases"/>
    <property type="match status" value="1"/>
</dbReference>
<evidence type="ECO:0000313" key="4">
    <source>
        <dbReference type="Proteomes" id="UP000282170"/>
    </source>
</evidence>
<dbReference type="Gene3D" id="3.90.1150.10">
    <property type="entry name" value="Aspartate Aminotransferase, domain 1"/>
    <property type="match status" value="1"/>
</dbReference>
<dbReference type="GO" id="GO:0047536">
    <property type="term" value="F:2-aminoadipate transaminase activity"/>
    <property type="evidence" value="ECO:0007669"/>
    <property type="project" value="TreeGrafter"/>
</dbReference>
<dbReference type="CDD" id="cd00609">
    <property type="entry name" value="AAT_like"/>
    <property type="match status" value="1"/>
</dbReference>
<proteinExistence type="predicted"/>